<dbReference type="Proteomes" id="UP000824881">
    <property type="component" value="Unassembled WGS sequence"/>
</dbReference>
<accession>A0ACB7J5Q4</accession>
<sequence length="765" mass="80462">MSYPLSLPAGNPLVTLTNPKPHLWVIELHNGQDARLTVELVDQGLKPALDAAEKHWRQQWRAAQKAKDKEGGKGALIIVGRRDQDKFFSNGLDFANVVNNPNFFPLTFNPLLSRLMTFPIPVIAAINGHCFAGGFMLSLACDYRVMTDGTKRNAWLCMNEVHFGAVWPVSFTGVLRAKVGDSNTHRKIALEGHRFTPQDGLKAGFLDHLVSGSTDDVLAKAEQLADSLKLTFSALLAVLLVSVEAAPVAKRNTHGIITLPLHRVQRDDNVHPIVKLQQHINRSNRRLARMTGRAEPDQHEMVASIQKRLVSIDDTDVLEKRYNRHGTKSQGVKGLKLVGPSVGKAAGTVKAATGQTLPGAGAKQSAAAPGGAGSATAAQQAGQTAGKKSKANKAATAIPGGATANPGVSQVQLDAVAQNKVTAAGAPSVGNSIGLDIESSDVGYLASVQMGTPPRNFELLMDSGSADLWVGAENCQSQAGGNCGNHNFLGPASSNTFKDTQKPFQVTYGTGEVQGSIVTDDISVAGLPLQAHTFGVATTESVDFSDNSTPFDGIMGLAQSTLSQQNTATPIEALVKTGALKQTVVSYKISRLADLKNDGEITFGGLDATKFDPLTLTEVPNVSQQGFWEASMPAVSVDGTDLGLKGRTAILDTGTTLIIAPAADALAIHQQIAGAQSDGQGGFVIPCTTTASVALTFGQTSFAIDPRDLAFAPLDPNDPTGDCVSGISSGNIGGANEWLVGDVFLKNAYFSTNVDRNTLSLAKLV</sequence>
<protein>
    <submittedName>
        <fullName evidence="1">Uncharacterized protein</fullName>
    </submittedName>
</protein>
<organism evidence="1 2">
    <name type="scientific">Pleurotus cornucopiae</name>
    <name type="common">Cornucopia mushroom</name>
    <dbReference type="NCBI Taxonomy" id="5321"/>
    <lineage>
        <taxon>Eukaryota</taxon>
        <taxon>Fungi</taxon>
        <taxon>Dikarya</taxon>
        <taxon>Basidiomycota</taxon>
        <taxon>Agaricomycotina</taxon>
        <taxon>Agaricomycetes</taxon>
        <taxon>Agaricomycetidae</taxon>
        <taxon>Agaricales</taxon>
        <taxon>Pleurotineae</taxon>
        <taxon>Pleurotaceae</taxon>
        <taxon>Pleurotus</taxon>
    </lineage>
</organism>
<reference evidence="1 2" key="1">
    <citation type="journal article" date="2021" name="Appl. Environ. Microbiol.">
        <title>Genetic linkage and physical mapping for an oyster mushroom Pleurotus cornucopiae and QTL analysis for the trait cap color.</title>
        <authorList>
            <person name="Zhang Y."/>
            <person name="Gao W."/>
            <person name="Sonnenberg A."/>
            <person name="Chen Q."/>
            <person name="Zhang J."/>
            <person name="Huang C."/>
        </authorList>
    </citation>
    <scope>NUCLEOTIDE SEQUENCE [LARGE SCALE GENOMIC DNA]</scope>
    <source>
        <strain evidence="1">CCMSSC00406</strain>
    </source>
</reference>
<evidence type="ECO:0000313" key="2">
    <source>
        <dbReference type="Proteomes" id="UP000824881"/>
    </source>
</evidence>
<dbReference type="EMBL" id="WQMT02000003">
    <property type="protein sequence ID" value="KAG9224698.1"/>
    <property type="molecule type" value="Genomic_DNA"/>
</dbReference>
<name>A0ACB7J5Q4_PLECO</name>
<proteinExistence type="predicted"/>
<keyword evidence="2" id="KW-1185">Reference proteome</keyword>
<comment type="caution">
    <text evidence="1">The sequence shown here is derived from an EMBL/GenBank/DDBJ whole genome shotgun (WGS) entry which is preliminary data.</text>
</comment>
<evidence type="ECO:0000313" key="1">
    <source>
        <dbReference type="EMBL" id="KAG9224698.1"/>
    </source>
</evidence>
<gene>
    <name evidence="1" type="ORF">CCMSSC00406_0002151</name>
</gene>